<dbReference type="OrthoDB" id="721280at2759"/>
<name>A0A5J9UI16_9POAL</name>
<dbReference type="Gramene" id="TVU22800">
    <property type="protein sequence ID" value="TVU22800"/>
    <property type="gene ID" value="EJB05_32519"/>
</dbReference>
<protein>
    <submittedName>
        <fullName evidence="1">Uncharacterized protein</fullName>
    </submittedName>
</protein>
<reference evidence="1 2" key="1">
    <citation type="journal article" date="2019" name="Sci. Rep.">
        <title>A high-quality genome of Eragrostis curvula grass provides insights into Poaceae evolution and supports new strategies to enhance forage quality.</title>
        <authorList>
            <person name="Carballo J."/>
            <person name="Santos B.A.C.M."/>
            <person name="Zappacosta D."/>
            <person name="Garbus I."/>
            <person name="Selva J.P."/>
            <person name="Gallo C.A."/>
            <person name="Diaz A."/>
            <person name="Albertini E."/>
            <person name="Caccamo M."/>
            <person name="Echenique V."/>
        </authorList>
    </citation>
    <scope>NUCLEOTIDE SEQUENCE [LARGE SCALE GENOMIC DNA]</scope>
    <source>
        <strain evidence="2">cv. Victoria</strain>
        <tissue evidence="1">Leaf</tissue>
    </source>
</reference>
<organism evidence="1 2">
    <name type="scientific">Eragrostis curvula</name>
    <name type="common">weeping love grass</name>
    <dbReference type="NCBI Taxonomy" id="38414"/>
    <lineage>
        <taxon>Eukaryota</taxon>
        <taxon>Viridiplantae</taxon>
        <taxon>Streptophyta</taxon>
        <taxon>Embryophyta</taxon>
        <taxon>Tracheophyta</taxon>
        <taxon>Spermatophyta</taxon>
        <taxon>Magnoliopsida</taxon>
        <taxon>Liliopsida</taxon>
        <taxon>Poales</taxon>
        <taxon>Poaceae</taxon>
        <taxon>PACMAD clade</taxon>
        <taxon>Chloridoideae</taxon>
        <taxon>Eragrostideae</taxon>
        <taxon>Eragrostidinae</taxon>
        <taxon>Eragrostis</taxon>
    </lineage>
</organism>
<accession>A0A5J9UI16</accession>
<feature type="non-terminal residue" evidence="1">
    <location>
        <position position="1"/>
    </location>
</feature>
<keyword evidence="2" id="KW-1185">Reference proteome</keyword>
<dbReference type="InterPro" id="IPR045056">
    <property type="entry name" value="Nop56/Nop58"/>
</dbReference>
<evidence type="ECO:0000313" key="1">
    <source>
        <dbReference type="EMBL" id="TVU22800.1"/>
    </source>
</evidence>
<dbReference type="GO" id="GO:0030515">
    <property type="term" value="F:snoRNA binding"/>
    <property type="evidence" value="ECO:0007669"/>
    <property type="project" value="InterPro"/>
</dbReference>
<dbReference type="PANTHER" id="PTHR10894">
    <property type="entry name" value="NUCLEOLAR PROTEIN 5 NUCLEOLAR PROTEIN NOP5 NOP58"/>
    <property type="match status" value="1"/>
</dbReference>
<dbReference type="GO" id="GO:0032040">
    <property type="term" value="C:small-subunit processome"/>
    <property type="evidence" value="ECO:0007669"/>
    <property type="project" value="InterPro"/>
</dbReference>
<dbReference type="AlphaFoldDB" id="A0A5J9UI16"/>
<dbReference type="EMBL" id="RWGY01000026">
    <property type="protein sequence ID" value="TVU22800.1"/>
    <property type="molecule type" value="Genomic_DNA"/>
</dbReference>
<dbReference type="Proteomes" id="UP000324897">
    <property type="component" value="Unassembled WGS sequence"/>
</dbReference>
<evidence type="ECO:0000313" key="2">
    <source>
        <dbReference type="Proteomes" id="UP000324897"/>
    </source>
</evidence>
<dbReference type="PANTHER" id="PTHR10894:SF14">
    <property type="entry name" value="EXPRESSED PROTEIN"/>
    <property type="match status" value="1"/>
</dbReference>
<sequence length="374" mass="42843">MFVLLGLAGLEDRTEPKQMGRAMSPDLWEKVLETSVQRLALLETPSGFALFNIEHKVFEYPQAIWAWLTDVRKARYLARVLAFIKVDKSVAKSDDGPGEELSRVIKKYYRSGRELYVEDEKLRCVIYSNLNIKCSDDNYVVHEVMWGLRNIVYDVLFEERDNITCRFYLTKCKGLEACMSAFKLSPEAITKEFIINAAGLCRCCATYWTTIKDMREACDSHVPDMPLIKDDMLYARVMAKILTPGLEPDWDFTEKFPEDMVVKLKEKEAKAEAAREEVGYQMYQFMHATFLNLNGLPGIMEKAADSLRGHNENINPPHFTEESCEVLSSQDGIEGSSKTHFTEESCEVLSSQDGIEGPSKRSRIDEWSYELPHC</sequence>
<gene>
    <name evidence="1" type="ORF">EJB05_32519</name>
</gene>
<proteinExistence type="predicted"/>
<dbReference type="GO" id="GO:0031428">
    <property type="term" value="C:box C/D methylation guide snoRNP complex"/>
    <property type="evidence" value="ECO:0007669"/>
    <property type="project" value="InterPro"/>
</dbReference>
<comment type="caution">
    <text evidence="1">The sequence shown here is derived from an EMBL/GenBank/DDBJ whole genome shotgun (WGS) entry which is preliminary data.</text>
</comment>